<dbReference type="PANTHER" id="PTHR33744:SF1">
    <property type="entry name" value="DNA-BINDING TRANSCRIPTIONAL ACTIVATOR ADER"/>
    <property type="match status" value="1"/>
</dbReference>
<dbReference type="Gene3D" id="1.10.10.2840">
    <property type="entry name" value="PucR C-terminal helix-turn-helix domain"/>
    <property type="match status" value="1"/>
</dbReference>
<name>A0ABV4EJM8_BREEP</name>
<comment type="similarity">
    <text evidence="1">Belongs to the CdaR family.</text>
</comment>
<feature type="domain" description="CdaR GGDEF-like" evidence="4">
    <location>
        <begin position="192"/>
        <end position="322"/>
    </location>
</feature>
<feature type="domain" description="PucR C-terminal helix-turn-helix" evidence="2">
    <location>
        <begin position="376"/>
        <end position="428"/>
    </location>
</feature>
<evidence type="ECO:0000259" key="4">
    <source>
        <dbReference type="Pfam" id="PF17853"/>
    </source>
</evidence>
<comment type="caution">
    <text evidence="5">The sequence shown here is derived from an EMBL/GenBank/DDBJ whole genome shotgun (WGS) entry which is preliminary data.</text>
</comment>
<evidence type="ECO:0000313" key="6">
    <source>
        <dbReference type="Proteomes" id="UP001565435"/>
    </source>
</evidence>
<dbReference type="Proteomes" id="UP001565435">
    <property type="component" value="Unassembled WGS sequence"/>
</dbReference>
<keyword evidence="6" id="KW-1185">Reference proteome</keyword>
<evidence type="ECO:0000259" key="2">
    <source>
        <dbReference type="Pfam" id="PF13556"/>
    </source>
</evidence>
<dbReference type="PANTHER" id="PTHR33744">
    <property type="entry name" value="CARBOHYDRATE DIACID REGULATOR"/>
    <property type="match status" value="1"/>
</dbReference>
<sequence length="439" mass="48499">MAETQKHLSDEGHVTEVELYTSRMAAQMRPHITEFTALVYDYLAARITELSKETALLELLRASIESNVETIFDALEQRLSPDHLRPPQAAFDYAKTLAQRGISVNALVRAYRLGQQRLLQRVYEVVIADDELPPQLVTAVFQFQVDEVSDYIDWISQKVADHYEVERESWLANRATARETQVRRIIDGDDVDPSSAERILGYGLSARHIGVIAWTPPGTDLTSDQLGRFTAAIRALGQALGTKRPVLIIGRDQNTAWGWISVPDDWSFNSALLAGFADSAATGISGSLAARHGSVQLAIGSAHPLTAGFRLSHQEAVRVQQVSIAGSCDAPLVSHDQWGMSVVSLLAGDLEATRTWARSVLGPIAEDTEANARHRRTLREFLRHDLSYTATAAAMLMHKNSIRYRIEMAEAELGTTVTADRLAIETALCAHHHLIPTEH</sequence>
<dbReference type="EMBL" id="JBGBYS010000008">
    <property type="protein sequence ID" value="MEY9258704.1"/>
    <property type="molecule type" value="Genomic_DNA"/>
</dbReference>
<dbReference type="InterPro" id="IPR042070">
    <property type="entry name" value="PucR_C-HTH_sf"/>
</dbReference>
<dbReference type="RefSeq" id="WP_370036054.1">
    <property type="nucleotide sequence ID" value="NZ_JBGBYS010000008.1"/>
</dbReference>
<gene>
    <name evidence="5" type="ORF">ABH903_001726</name>
</gene>
<dbReference type="InterPro" id="IPR051448">
    <property type="entry name" value="CdaR-like_regulators"/>
</dbReference>
<dbReference type="InterPro" id="IPR025751">
    <property type="entry name" value="RsbRD_N_dom"/>
</dbReference>
<evidence type="ECO:0000256" key="1">
    <source>
        <dbReference type="ARBA" id="ARBA00006754"/>
    </source>
</evidence>
<evidence type="ECO:0000313" key="5">
    <source>
        <dbReference type="EMBL" id="MEY9258704.1"/>
    </source>
</evidence>
<proteinExistence type="inferred from homology"/>
<reference evidence="5 6" key="1">
    <citation type="submission" date="2024-07" db="EMBL/GenBank/DDBJ databases">
        <title>Mealworm larvae gut microbial communities from Newark, Delaware, USA.</title>
        <authorList>
            <person name="Blenner M."/>
        </authorList>
    </citation>
    <scope>NUCLEOTIDE SEQUENCE [LARGE SCALE GENOMIC DNA]</scope>
    <source>
        <strain evidence="5 6">UD i117</strain>
    </source>
</reference>
<dbReference type="InterPro" id="IPR041522">
    <property type="entry name" value="CdaR_GGDEF"/>
</dbReference>
<dbReference type="Pfam" id="PF13556">
    <property type="entry name" value="HTH_30"/>
    <property type="match status" value="1"/>
</dbReference>
<evidence type="ECO:0008006" key="7">
    <source>
        <dbReference type="Google" id="ProtNLM"/>
    </source>
</evidence>
<dbReference type="Pfam" id="PF14361">
    <property type="entry name" value="RsbRD_N"/>
    <property type="match status" value="1"/>
</dbReference>
<accession>A0ABV4EJM8</accession>
<organism evidence="5 6">
    <name type="scientific">Brevibacterium epidermidis</name>
    <dbReference type="NCBI Taxonomy" id="1698"/>
    <lineage>
        <taxon>Bacteria</taxon>
        <taxon>Bacillati</taxon>
        <taxon>Actinomycetota</taxon>
        <taxon>Actinomycetes</taxon>
        <taxon>Micrococcales</taxon>
        <taxon>Brevibacteriaceae</taxon>
        <taxon>Brevibacterium</taxon>
    </lineage>
</organism>
<dbReference type="InterPro" id="IPR025736">
    <property type="entry name" value="PucR_C-HTH_dom"/>
</dbReference>
<dbReference type="Pfam" id="PF17853">
    <property type="entry name" value="GGDEF_2"/>
    <property type="match status" value="1"/>
</dbReference>
<protein>
    <recommendedName>
        <fullName evidence="7">PucR family transcriptional regulator</fullName>
    </recommendedName>
</protein>
<evidence type="ECO:0000259" key="3">
    <source>
        <dbReference type="Pfam" id="PF14361"/>
    </source>
</evidence>
<feature type="domain" description="RsbT co-antagonist protein RsbRD N-terminal" evidence="3">
    <location>
        <begin position="35"/>
        <end position="178"/>
    </location>
</feature>